<dbReference type="PANTHER" id="PTHR43781:SF1">
    <property type="entry name" value="SACCHAROPINE DEHYDROGENASE"/>
    <property type="match status" value="1"/>
</dbReference>
<accession>A0A5J5JUD6</accession>
<gene>
    <name evidence="1" type="ORF">F5972_33490</name>
</gene>
<dbReference type="PANTHER" id="PTHR43781">
    <property type="entry name" value="SACCHAROPINE DEHYDROGENASE"/>
    <property type="match status" value="1"/>
</dbReference>
<evidence type="ECO:0000313" key="1">
    <source>
        <dbReference type="EMBL" id="KAA9373884.1"/>
    </source>
</evidence>
<dbReference type="EMBL" id="VYTZ01000019">
    <property type="protein sequence ID" value="KAA9373884.1"/>
    <property type="molecule type" value="Genomic_DNA"/>
</dbReference>
<keyword evidence="2" id="KW-1185">Reference proteome</keyword>
<dbReference type="SUPFAM" id="SSF51735">
    <property type="entry name" value="NAD(P)-binding Rossmann-fold domains"/>
    <property type="match status" value="1"/>
</dbReference>
<dbReference type="AlphaFoldDB" id="A0A5J5JUD6"/>
<dbReference type="Proteomes" id="UP000327011">
    <property type="component" value="Unassembled WGS sequence"/>
</dbReference>
<evidence type="ECO:0000313" key="2">
    <source>
        <dbReference type="Proteomes" id="UP000327011"/>
    </source>
</evidence>
<name>A0A5J5JUD6_9ACTN</name>
<dbReference type="Gene3D" id="3.40.50.720">
    <property type="entry name" value="NAD(P)-binding Rossmann-like Domain"/>
    <property type="match status" value="1"/>
</dbReference>
<proteinExistence type="predicted"/>
<sequence>MARIVLFGATGFTGRLTAEALTRRGARPLLAGRDQARLTALADSLAGSPGGDLPIAVADVGRPESVRALVAPGDVLISTVGPFTRWGEAAVAAATEAGAVYLDSTGEPTFIKRIFQRYGPAAATRGAALVTAFGYDYVPGNLAAALALRKAGADAVRVDVGYFVGGDMARRASAGTRASMLGMLLEPMYGFREGRIVPEHGRTRRFLVDGRVRYGLSIGATEHFTLPPAHPGLREVNVYLGWLGGLTKAAGVLARATPVIAALPGARRVTEALADRVLRTAGGGTAPAAGASGVSSRIVAETYDARGRRLSAVHLSGGDPYEFTAGVLAWAATTALAEGVRGTGALGPVDAFGLDALTRGCAAAGMTVREPA</sequence>
<dbReference type="RefSeq" id="WP_150939600.1">
    <property type="nucleotide sequence ID" value="NZ_VYTZ01000019.1"/>
</dbReference>
<protein>
    <submittedName>
        <fullName evidence="1">Saccharopine dehydrogenase</fullName>
    </submittedName>
</protein>
<comment type="caution">
    <text evidence="1">The sequence shown here is derived from an EMBL/GenBank/DDBJ whole genome shotgun (WGS) entry which is preliminary data.</text>
</comment>
<reference evidence="1 2" key="1">
    <citation type="submission" date="2019-09" db="EMBL/GenBank/DDBJ databases">
        <title>Screening of Novel Bioactive Compounds from Soil-Associated.</title>
        <authorList>
            <person name="Gong X."/>
        </authorList>
    </citation>
    <scope>NUCLEOTIDE SEQUENCE [LARGE SCALE GENOMIC DNA]</scope>
    <source>
        <strain evidence="1 2">Gxj-6</strain>
    </source>
</reference>
<organism evidence="1 2">
    <name type="scientific">Microbispora cellulosiformans</name>
    <dbReference type="NCBI Taxonomy" id="2614688"/>
    <lineage>
        <taxon>Bacteria</taxon>
        <taxon>Bacillati</taxon>
        <taxon>Actinomycetota</taxon>
        <taxon>Actinomycetes</taxon>
        <taxon>Streptosporangiales</taxon>
        <taxon>Streptosporangiaceae</taxon>
        <taxon>Microbispora</taxon>
    </lineage>
</organism>
<dbReference type="InterPro" id="IPR036291">
    <property type="entry name" value="NAD(P)-bd_dom_sf"/>
</dbReference>